<feature type="region of interest" description="Disordered" evidence="1">
    <location>
        <begin position="51"/>
        <end position="82"/>
    </location>
</feature>
<feature type="compositionally biased region" description="Low complexity" evidence="1">
    <location>
        <begin position="327"/>
        <end position="336"/>
    </location>
</feature>
<dbReference type="GO" id="GO:0004540">
    <property type="term" value="F:RNA nuclease activity"/>
    <property type="evidence" value="ECO:0007669"/>
    <property type="project" value="InterPro"/>
</dbReference>
<feature type="region of interest" description="Disordered" evidence="1">
    <location>
        <begin position="750"/>
        <end position="778"/>
    </location>
</feature>
<name>A0A5N5QV81_9AGAM</name>
<dbReference type="GO" id="GO:1905762">
    <property type="term" value="F:CCR4-NOT complex binding"/>
    <property type="evidence" value="ECO:0007669"/>
    <property type="project" value="TreeGrafter"/>
</dbReference>
<gene>
    <name evidence="3" type="ORF">CTheo_990</name>
</gene>
<feature type="compositionally biased region" description="Polar residues" evidence="1">
    <location>
        <begin position="235"/>
        <end position="244"/>
    </location>
</feature>
<dbReference type="OrthoDB" id="549353at2759"/>
<dbReference type="PRINTS" id="PR01217">
    <property type="entry name" value="PRICHEXTENSN"/>
</dbReference>
<dbReference type="GO" id="GO:0005777">
    <property type="term" value="C:peroxisome"/>
    <property type="evidence" value="ECO:0007669"/>
    <property type="project" value="InterPro"/>
</dbReference>
<protein>
    <submittedName>
        <fullName evidence="3">Formin-like protein 20</fullName>
    </submittedName>
</protein>
<evidence type="ECO:0000313" key="3">
    <source>
        <dbReference type="EMBL" id="KAB5595529.1"/>
    </source>
</evidence>
<dbReference type="PANTHER" id="PTHR14379:SF3">
    <property type="entry name" value="MEIOSIS REGULATOR AND MRNA STABILITY FACTOR 1"/>
    <property type="match status" value="1"/>
</dbReference>
<keyword evidence="4" id="KW-1185">Reference proteome</keyword>
<feature type="compositionally biased region" description="Low complexity" evidence="1">
    <location>
        <begin position="53"/>
        <end position="66"/>
    </location>
</feature>
<comment type="caution">
    <text evidence="3">The sequence shown here is derived from an EMBL/GenBank/DDBJ whole genome shotgun (WGS) entry which is preliminary data.</text>
</comment>
<evidence type="ECO:0000256" key="1">
    <source>
        <dbReference type="SAM" id="MobiDB-lite"/>
    </source>
</evidence>
<proteinExistence type="predicted"/>
<feature type="compositionally biased region" description="Pro residues" evidence="1">
    <location>
        <begin position="452"/>
        <end position="477"/>
    </location>
</feature>
<accession>A0A5N5QV81</accession>
<feature type="compositionally biased region" description="Polar residues" evidence="1">
    <location>
        <begin position="481"/>
        <end position="492"/>
    </location>
</feature>
<feature type="region of interest" description="Disordered" evidence="1">
    <location>
        <begin position="550"/>
        <end position="633"/>
    </location>
</feature>
<feature type="compositionally biased region" description="Low complexity" evidence="1">
    <location>
        <begin position="493"/>
        <end position="505"/>
    </location>
</feature>
<feature type="compositionally biased region" description="Basic and acidic residues" evidence="1">
    <location>
        <begin position="697"/>
        <end position="706"/>
    </location>
</feature>
<evidence type="ECO:0000259" key="2">
    <source>
        <dbReference type="Pfam" id="PF01936"/>
    </source>
</evidence>
<feature type="region of interest" description="Disordered" evidence="1">
    <location>
        <begin position="310"/>
        <end position="505"/>
    </location>
</feature>
<dbReference type="PANTHER" id="PTHR14379">
    <property type="entry name" value="LIMKAIN B LKAP"/>
    <property type="match status" value="1"/>
</dbReference>
<reference evidence="3 4" key="1">
    <citation type="journal article" date="2019" name="Fungal Biol. Biotechnol.">
        <title>Draft genome sequence of fastidious pathogen Ceratobasidium theobromae, which causes vascular-streak dieback in Theobroma cacao.</title>
        <authorList>
            <person name="Ali S.S."/>
            <person name="Asman A."/>
            <person name="Shao J."/>
            <person name="Firmansyah A.P."/>
            <person name="Susilo A.W."/>
            <person name="Rosmana A."/>
            <person name="McMahon P."/>
            <person name="Junaid M."/>
            <person name="Guest D."/>
            <person name="Kheng T.Y."/>
            <person name="Meinhardt L.W."/>
            <person name="Bailey B.A."/>
        </authorList>
    </citation>
    <scope>NUCLEOTIDE SEQUENCE [LARGE SCALE GENOMIC DNA]</scope>
    <source>
        <strain evidence="3 4">CT2</strain>
    </source>
</reference>
<dbReference type="Proteomes" id="UP000383932">
    <property type="component" value="Unassembled WGS sequence"/>
</dbReference>
<sequence>MNMNRVGIFWDYENCAPPAGTPGYVVAERLRATCGAYGSVTQFRAYLELSATQSSGPSQPSHSASADPSLNDHPCPSTSPKTLTLRSELQSSGVSLIDCPHNSRKNVADSMLACDLVCFALDNPAVPQIPYPSHIPTSPYSIPCTPFSAVTPPTMSFSKTTIVLISGDRDFAYPLAVLKARKYEVGLIVPPGGAHPALRAQASWVMNWKDVLEGTNSGQEGKCEPVTGATGASVDVQTNAPSTPGQGARRGSFASRRGSVSSPRRGSMSTSPTPAPPPPPIAIESIPNASISARRMTPAPDSLDLASVATVRGPSGSSITIPPPPEGSTSQLPASKASRKPSVRRAAKAASRPPSRTKTRGGPKSNKLERAEEVAKTAKSEQSRPQPIIVPVPLTASPVGAAGPSFAGMSPRSARPQTPPLFSTNPTTPPPPAAPPALPPLTPPTKSLTPPDKSPTPPRPTHRPPIPHVSTPRPPVPGAQTAASTTNHTSEGPSLEASASATAPPAPALTASMSVLQSLLPAATALRPAIHINPVRPVLAVPPNIQVSNTSTLTPATPVTPPASPPPKAWARLQPVHDDTDGDGDRSIGVEKKLRKGKEKTKDKVESSKEDAEGDRQANAEEMTAQQVPNSKKSMKLAVQVMLLANTGEEPSAISGVESILKSYVERTPCAEWEDRVDDFAQQDRDAPVPDAEPTDESNRAPNVERGDEEEEEEEKFHETFFATLARTQANAPRTPSTVKNLSLDLASGDNAESIPASGDSQRSRLSTPRPVPARSSHSLPTLLPIMQRLLAGVEGARSDPDENVLGVRTDLQGAREGYKIDNGAEHVVERLYSRANSPPILPPFPRRTTSLTAPIEPDHFPTSPELPLSPSIGATYREFHFLINVLERWRRNGHDCPLRSLIGIEFSSEVFAQIGATSFKDYVQRAVAAGVVTVGGGLVQGREWITLNREWQGLGLVME</sequence>
<feature type="compositionally biased region" description="Basic residues" evidence="1">
    <location>
        <begin position="337"/>
        <end position="347"/>
    </location>
</feature>
<evidence type="ECO:0000313" key="4">
    <source>
        <dbReference type="Proteomes" id="UP000383932"/>
    </source>
</evidence>
<feature type="region of interest" description="Disordered" evidence="1">
    <location>
        <begin position="215"/>
        <end position="285"/>
    </location>
</feature>
<dbReference type="InterPro" id="IPR021139">
    <property type="entry name" value="NYN"/>
</dbReference>
<feature type="compositionally biased region" description="Low complexity" evidence="1">
    <location>
        <begin position="245"/>
        <end position="272"/>
    </location>
</feature>
<feature type="compositionally biased region" description="Pro residues" evidence="1">
    <location>
        <begin position="558"/>
        <end position="568"/>
    </location>
</feature>
<dbReference type="EMBL" id="SSOP01000008">
    <property type="protein sequence ID" value="KAB5595529.1"/>
    <property type="molecule type" value="Genomic_DNA"/>
</dbReference>
<feature type="compositionally biased region" description="Basic and acidic residues" evidence="1">
    <location>
        <begin position="678"/>
        <end position="688"/>
    </location>
</feature>
<dbReference type="GO" id="GO:0010468">
    <property type="term" value="P:regulation of gene expression"/>
    <property type="evidence" value="ECO:0007669"/>
    <property type="project" value="InterPro"/>
</dbReference>
<dbReference type="AlphaFoldDB" id="A0A5N5QV81"/>
<feature type="compositionally biased region" description="Pro residues" evidence="1">
    <location>
        <begin position="427"/>
        <end position="443"/>
    </location>
</feature>
<dbReference type="InterPro" id="IPR024768">
    <property type="entry name" value="Marf1"/>
</dbReference>
<organism evidence="3 4">
    <name type="scientific">Ceratobasidium theobromae</name>
    <dbReference type="NCBI Taxonomy" id="1582974"/>
    <lineage>
        <taxon>Eukaryota</taxon>
        <taxon>Fungi</taxon>
        <taxon>Dikarya</taxon>
        <taxon>Basidiomycota</taxon>
        <taxon>Agaricomycotina</taxon>
        <taxon>Agaricomycetes</taxon>
        <taxon>Cantharellales</taxon>
        <taxon>Ceratobasidiaceae</taxon>
        <taxon>Ceratobasidium</taxon>
    </lineage>
</organism>
<dbReference type="Pfam" id="PF01936">
    <property type="entry name" value="NYN"/>
    <property type="match status" value="1"/>
</dbReference>
<feature type="compositionally biased region" description="Basic and acidic residues" evidence="1">
    <location>
        <begin position="600"/>
        <end position="619"/>
    </location>
</feature>
<feature type="domain" description="NYN" evidence="2">
    <location>
        <begin position="5"/>
        <end position="123"/>
    </location>
</feature>
<dbReference type="CDD" id="cd10910">
    <property type="entry name" value="PIN_limkain_b1_N_like"/>
    <property type="match status" value="1"/>
</dbReference>
<feature type="compositionally biased region" description="Basic and acidic residues" evidence="1">
    <location>
        <begin position="575"/>
        <end position="592"/>
    </location>
</feature>
<feature type="compositionally biased region" description="Basic and acidic residues" evidence="1">
    <location>
        <begin position="366"/>
        <end position="382"/>
    </location>
</feature>
<feature type="region of interest" description="Disordered" evidence="1">
    <location>
        <begin position="675"/>
        <end position="717"/>
    </location>
</feature>
<dbReference type="Gene3D" id="3.40.50.1010">
    <property type="entry name" value="5'-nuclease"/>
    <property type="match status" value="1"/>
</dbReference>